<keyword evidence="3" id="KW-1185">Reference proteome</keyword>
<feature type="region of interest" description="Disordered" evidence="1">
    <location>
        <begin position="66"/>
        <end position="114"/>
    </location>
</feature>
<proteinExistence type="predicted"/>
<evidence type="ECO:0000313" key="2">
    <source>
        <dbReference type="EMBL" id="GCC17515.1"/>
    </source>
</evidence>
<name>A0A401RH88_CHIPU</name>
<organism evidence="2 3">
    <name type="scientific">Chiloscyllium punctatum</name>
    <name type="common">Brownbanded bambooshark</name>
    <name type="synonym">Hemiscyllium punctatum</name>
    <dbReference type="NCBI Taxonomy" id="137246"/>
    <lineage>
        <taxon>Eukaryota</taxon>
        <taxon>Metazoa</taxon>
        <taxon>Chordata</taxon>
        <taxon>Craniata</taxon>
        <taxon>Vertebrata</taxon>
        <taxon>Chondrichthyes</taxon>
        <taxon>Elasmobranchii</taxon>
        <taxon>Galeomorphii</taxon>
        <taxon>Galeoidea</taxon>
        <taxon>Orectolobiformes</taxon>
        <taxon>Hemiscylliidae</taxon>
        <taxon>Chiloscyllium</taxon>
    </lineage>
</organism>
<dbReference type="EMBL" id="BEZZ01005512">
    <property type="protein sequence ID" value="GCC17515.1"/>
    <property type="molecule type" value="Genomic_DNA"/>
</dbReference>
<feature type="region of interest" description="Disordered" evidence="1">
    <location>
        <begin position="1"/>
        <end position="23"/>
    </location>
</feature>
<dbReference type="Proteomes" id="UP000287033">
    <property type="component" value="Unassembled WGS sequence"/>
</dbReference>
<comment type="caution">
    <text evidence="2">The sequence shown here is derived from an EMBL/GenBank/DDBJ whole genome shotgun (WGS) entry which is preliminary data.</text>
</comment>
<reference evidence="2 3" key="1">
    <citation type="journal article" date="2018" name="Nat. Ecol. Evol.">
        <title>Shark genomes provide insights into elasmobranch evolution and the origin of vertebrates.</title>
        <authorList>
            <person name="Hara Y"/>
            <person name="Yamaguchi K"/>
            <person name="Onimaru K"/>
            <person name="Kadota M"/>
            <person name="Koyanagi M"/>
            <person name="Keeley SD"/>
            <person name="Tatsumi K"/>
            <person name="Tanaka K"/>
            <person name="Motone F"/>
            <person name="Kageyama Y"/>
            <person name="Nozu R"/>
            <person name="Adachi N"/>
            <person name="Nishimura O"/>
            <person name="Nakagawa R"/>
            <person name="Tanegashima C"/>
            <person name="Kiyatake I"/>
            <person name="Matsumoto R"/>
            <person name="Murakumo K"/>
            <person name="Nishida K"/>
            <person name="Terakita A"/>
            <person name="Kuratani S"/>
            <person name="Sato K"/>
            <person name="Hyodo S Kuraku.S."/>
        </authorList>
    </citation>
    <scope>NUCLEOTIDE SEQUENCE [LARGE SCALE GENOMIC DNA]</scope>
</reference>
<protein>
    <submittedName>
        <fullName evidence="2">Uncharacterized protein</fullName>
    </submittedName>
</protein>
<dbReference type="AlphaFoldDB" id="A0A401RH88"/>
<accession>A0A401RH88</accession>
<sequence length="136" mass="14230">MPDGPDSVGASAPLAGGRGFLSGGRELARCVGGTRLGARPIASSRRRRRLREPSLRGGVCLGGTRCGARPIRGRDPPVRGRTKATVDPAVTPSRAHSEAERRHGSPAEGVGDKGCWSACLLPARQDSQRRGVRESA</sequence>
<feature type="non-terminal residue" evidence="2">
    <location>
        <position position="136"/>
    </location>
</feature>
<evidence type="ECO:0000256" key="1">
    <source>
        <dbReference type="SAM" id="MobiDB-lite"/>
    </source>
</evidence>
<gene>
    <name evidence="2" type="ORF">chiPu_0022001</name>
</gene>
<feature type="compositionally biased region" description="Basic and acidic residues" evidence="1">
    <location>
        <begin position="95"/>
        <end position="105"/>
    </location>
</feature>
<evidence type="ECO:0000313" key="3">
    <source>
        <dbReference type="Proteomes" id="UP000287033"/>
    </source>
</evidence>